<dbReference type="PROSITE" id="PS50922">
    <property type="entry name" value="TLC"/>
    <property type="match status" value="1"/>
</dbReference>
<keyword evidence="6" id="KW-1185">Reference proteome</keyword>
<dbReference type="STRING" id="48269.A0A183N641"/>
<keyword evidence="3" id="KW-1133">Transmembrane helix</keyword>
<evidence type="ECO:0000256" key="4">
    <source>
        <dbReference type="ARBA" id="ARBA00023136"/>
    </source>
</evidence>
<comment type="subcellular location">
    <subcellularLocation>
        <location evidence="1">Membrane</location>
        <topology evidence="1">Multi-pass membrane protein</topology>
    </subcellularLocation>
</comment>
<keyword evidence="2" id="KW-0812">Transmembrane</keyword>
<dbReference type="Proteomes" id="UP000277204">
    <property type="component" value="Unassembled WGS sequence"/>
</dbReference>
<name>A0A183N641_9TREM</name>
<dbReference type="GO" id="GO:0016020">
    <property type="term" value="C:membrane"/>
    <property type="evidence" value="ECO:0007669"/>
    <property type="project" value="UniProtKB-SubCell"/>
</dbReference>
<evidence type="ECO:0000313" key="6">
    <source>
        <dbReference type="Proteomes" id="UP000277204"/>
    </source>
</evidence>
<protein>
    <submittedName>
        <fullName evidence="5">Uncharacterized protein</fullName>
    </submittedName>
</protein>
<keyword evidence="4" id="KW-0472">Membrane</keyword>
<evidence type="ECO:0000256" key="2">
    <source>
        <dbReference type="ARBA" id="ARBA00022692"/>
    </source>
</evidence>
<proteinExistence type="predicted"/>
<organism evidence="5 6">
    <name type="scientific">Schistosoma margrebowiei</name>
    <dbReference type="NCBI Taxonomy" id="48269"/>
    <lineage>
        <taxon>Eukaryota</taxon>
        <taxon>Metazoa</taxon>
        <taxon>Spiralia</taxon>
        <taxon>Lophotrochozoa</taxon>
        <taxon>Platyhelminthes</taxon>
        <taxon>Trematoda</taxon>
        <taxon>Digenea</taxon>
        <taxon>Strigeidida</taxon>
        <taxon>Schistosomatoidea</taxon>
        <taxon>Schistosomatidae</taxon>
        <taxon>Schistosoma</taxon>
    </lineage>
</organism>
<evidence type="ECO:0000313" key="5">
    <source>
        <dbReference type="EMBL" id="VDP48581.1"/>
    </source>
</evidence>
<gene>
    <name evidence="5" type="ORF">SMRZ_LOCUS23766</name>
</gene>
<sequence length="296" mass="33752">MEGNLKGIKEALISMCQEFLGINKHHHKEWISKETLNSFKERKNEKTAIKISRIGAEKVQVQAEYIEAKKQVKKSIRADMQKYVETSTSERKHGIQWTAQNQLDDFDFADDLALLSRTHEQMQMKTASVAAVSASLLGTFYFDGKLSNNSRTSLEMALGGDLEEALSVFGELRKGPKAEYYFKWSVLSFGCCLTIHHIISPWIFTRYNKLYRNLPRAHRMEWDSRVVSSIHATIVSILCVTALVTNADLWYNPAIYVAHSGLMALSISIGYFLCGKFEVLFEEYLISTFNLCPARK</sequence>
<dbReference type="InterPro" id="IPR006634">
    <property type="entry name" value="TLC-dom"/>
</dbReference>
<dbReference type="EMBL" id="UZAI01019923">
    <property type="protein sequence ID" value="VDP48581.1"/>
    <property type="molecule type" value="Genomic_DNA"/>
</dbReference>
<reference evidence="5 6" key="1">
    <citation type="submission" date="2018-11" db="EMBL/GenBank/DDBJ databases">
        <authorList>
            <consortium name="Pathogen Informatics"/>
        </authorList>
    </citation>
    <scope>NUCLEOTIDE SEQUENCE [LARGE SCALE GENOMIC DNA]</scope>
    <source>
        <strain evidence="5 6">Zambia</strain>
    </source>
</reference>
<dbReference type="AlphaFoldDB" id="A0A183N641"/>
<accession>A0A183N641</accession>
<evidence type="ECO:0000256" key="3">
    <source>
        <dbReference type="ARBA" id="ARBA00022989"/>
    </source>
</evidence>
<evidence type="ECO:0000256" key="1">
    <source>
        <dbReference type="ARBA" id="ARBA00004141"/>
    </source>
</evidence>